<dbReference type="PANTHER" id="PTHR43581:SF2">
    <property type="entry name" value="EXCINUCLEASE ATPASE SUBUNIT"/>
    <property type="match status" value="1"/>
</dbReference>
<dbReference type="CDD" id="cd00267">
    <property type="entry name" value="ABC_ATPase"/>
    <property type="match status" value="1"/>
</dbReference>
<evidence type="ECO:0000313" key="2">
    <source>
        <dbReference type="EMBL" id="KHD08695.1"/>
    </source>
</evidence>
<organism evidence="2 3">
    <name type="scientific">Candidatus Thiomargarita nelsonii</name>
    <dbReference type="NCBI Taxonomy" id="1003181"/>
    <lineage>
        <taxon>Bacteria</taxon>
        <taxon>Pseudomonadati</taxon>
        <taxon>Pseudomonadota</taxon>
        <taxon>Gammaproteobacteria</taxon>
        <taxon>Thiotrichales</taxon>
        <taxon>Thiotrichaceae</taxon>
        <taxon>Thiomargarita</taxon>
    </lineage>
</organism>
<evidence type="ECO:0000259" key="1">
    <source>
        <dbReference type="SMART" id="SM00382"/>
    </source>
</evidence>
<keyword evidence="3" id="KW-1185">Reference proteome</keyword>
<dbReference type="AlphaFoldDB" id="A0A0A6PD41"/>
<dbReference type="SMART" id="SM00382">
    <property type="entry name" value="AAA"/>
    <property type="match status" value="1"/>
</dbReference>
<dbReference type="InterPro" id="IPR051396">
    <property type="entry name" value="Bact_Antivir_Def_Nuclease"/>
</dbReference>
<dbReference type="Gene3D" id="3.40.50.300">
    <property type="entry name" value="P-loop containing nucleotide triphosphate hydrolases"/>
    <property type="match status" value="1"/>
</dbReference>
<gene>
    <name evidence="2" type="ORF">PN36_13790</name>
</gene>
<comment type="caution">
    <text evidence="2">The sequence shown here is derived from an EMBL/GenBank/DDBJ whole genome shotgun (WGS) entry which is preliminary data.</text>
</comment>
<dbReference type="GO" id="GO:0016887">
    <property type="term" value="F:ATP hydrolysis activity"/>
    <property type="evidence" value="ECO:0007669"/>
    <property type="project" value="InterPro"/>
</dbReference>
<protein>
    <recommendedName>
        <fullName evidence="1">AAA+ ATPase domain-containing protein</fullName>
    </recommendedName>
</protein>
<dbReference type="Proteomes" id="UP000030428">
    <property type="component" value="Unassembled WGS sequence"/>
</dbReference>
<dbReference type="SUPFAM" id="SSF52540">
    <property type="entry name" value="P-loop containing nucleoside triphosphate hydrolases"/>
    <property type="match status" value="1"/>
</dbReference>
<feature type="domain" description="AAA+ ATPase" evidence="1">
    <location>
        <begin position="23"/>
        <end position="301"/>
    </location>
</feature>
<accession>A0A0A6PD41</accession>
<dbReference type="InterPro" id="IPR027417">
    <property type="entry name" value="P-loop_NTPase"/>
</dbReference>
<dbReference type="InterPro" id="IPR003959">
    <property type="entry name" value="ATPase_AAA_core"/>
</dbReference>
<dbReference type="GO" id="GO:0005524">
    <property type="term" value="F:ATP binding"/>
    <property type="evidence" value="ECO:0007669"/>
    <property type="project" value="InterPro"/>
</dbReference>
<dbReference type="InterPro" id="IPR003593">
    <property type="entry name" value="AAA+_ATPase"/>
</dbReference>
<name>A0A0A6PD41_9GAMM</name>
<reference evidence="2 3" key="1">
    <citation type="journal article" date="2016" name="Front. Microbiol.">
        <title>Single-Cell (Meta-)Genomics of a Dimorphic Candidatus Thiomargarita nelsonii Reveals Genomic Plasticity.</title>
        <authorList>
            <person name="Flood B.E."/>
            <person name="Fliss P."/>
            <person name="Jones D.S."/>
            <person name="Dick G.J."/>
            <person name="Jain S."/>
            <person name="Kaster A.K."/>
            <person name="Winkel M."/>
            <person name="Mussmann M."/>
            <person name="Bailey J."/>
        </authorList>
    </citation>
    <scope>NUCLEOTIDE SEQUENCE [LARGE SCALE GENOMIC DNA]</scope>
    <source>
        <strain evidence="2">Hydrate Ridge</strain>
    </source>
</reference>
<dbReference type="PANTHER" id="PTHR43581">
    <property type="entry name" value="ATP/GTP PHOSPHATASE"/>
    <property type="match status" value="1"/>
</dbReference>
<evidence type="ECO:0000313" key="3">
    <source>
        <dbReference type="Proteomes" id="UP000030428"/>
    </source>
</evidence>
<dbReference type="EMBL" id="JSZA02000046">
    <property type="protein sequence ID" value="KHD08695.1"/>
    <property type="molecule type" value="Genomic_DNA"/>
</dbReference>
<dbReference type="Pfam" id="PF13304">
    <property type="entry name" value="AAA_21"/>
    <property type="match status" value="1"/>
</dbReference>
<sequence length="308" mass="35794">MSYIKKIEISKLFGELDINWYLDPKVNILIGKNGSGKTTLLRLLKEIIKPSHSHGVYLASGIESIRIELNDNKYIYASKDSFVPQEVNLCYINTFDRYQSDFEHSKSHQETELDVVLEPLINDWKSYLLKLKILAEKVTLEFDEQIRQISTKTSADDNDLQKLKQLLNNKTEQINDITNYKNRFIEQINALFYDSHKRIDFDKNNAIIFRNHHNQSFSVYELSAGEKQMLIILLNVLIQENKPSIILIDEPEISLHLAWQLDLIDMIQSLNDNCQLIIVTHAAGVFNKGWKDKITKIENITSTIEDHD</sequence>
<proteinExistence type="predicted"/>